<dbReference type="InterPro" id="IPR036291">
    <property type="entry name" value="NAD(P)-bd_dom_sf"/>
</dbReference>
<dbReference type="Pfam" id="PF00056">
    <property type="entry name" value="Ldh_1_N"/>
    <property type="match status" value="1"/>
</dbReference>
<keyword evidence="1" id="KW-0732">Signal</keyword>
<proteinExistence type="predicted"/>
<feature type="signal peptide" evidence="1">
    <location>
        <begin position="1"/>
        <end position="20"/>
    </location>
</feature>
<accession>A0A9E7HDI8</accession>
<evidence type="ECO:0000259" key="2">
    <source>
        <dbReference type="Pfam" id="PF00056"/>
    </source>
</evidence>
<dbReference type="Gene3D" id="3.40.50.720">
    <property type="entry name" value="NAD(P)-binding Rossmann-like Domain"/>
    <property type="match status" value="1"/>
</dbReference>
<evidence type="ECO:0000313" key="4">
    <source>
        <dbReference type="Proteomes" id="UP001055439"/>
    </source>
</evidence>
<protein>
    <recommendedName>
        <fullName evidence="2">Lactate/malate dehydrogenase N-terminal domain-containing protein</fullName>
    </recommendedName>
</protein>
<dbReference type="PANTHER" id="PTHR43128:SF16">
    <property type="entry name" value="L-LACTATE DEHYDROGENASE"/>
    <property type="match status" value="1"/>
</dbReference>
<sequence length="65" mass="7364">MLDLQHTAIFLLCTPILVSSDDTVMTNLDICIITISARQIQGEMRLNLLQRNRETEWETTMSPAG</sequence>
<dbReference type="GO" id="GO:0004459">
    <property type="term" value="F:L-lactate dehydrogenase (NAD+) activity"/>
    <property type="evidence" value="ECO:0007669"/>
    <property type="project" value="TreeGrafter"/>
</dbReference>
<feature type="domain" description="Lactate/malate dehydrogenase N-terminal" evidence="2">
    <location>
        <begin position="1"/>
        <end position="53"/>
    </location>
</feature>
<dbReference type="GO" id="GO:0006089">
    <property type="term" value="P:lactate metabolic process"/>
    <property type="evidence" value="ECO:0007669"/>
    <property type="project" value="TreeGrafter"/>
</dbReference>
<dbReference type="InterPro" id="IPR001236">
    <property type="entry name" value="Lactate/malate_DH_N"/>
</dbReference>
<evidence type="ECO:0000313" key="3">
    <source>
        <dbReference type="EMBL" id="URE27927.1"/>
    </source>
</evidence>
<evidence type="ECO:0000256" key="1">
    <source>
        <dbReference type="SAM" id="SignalP"/>
    </source>
</evidence>
<dbReference type="PANTHER" id="PTHR43128">
    <property type="entry name" value="L-2-HYDROXYCARBOXYLATE DEHYDROGENASE (NAD(P)(+))"/>
    <property type="match status" value="1"/>
</dbReference>
<name>A0A9E7HDI8_9LILI</name>
<dbReference type="EMBL" id="CP097510">
    <property type="protein sequence ID" value="URE27927.1"/>
    <property type="molecule type" value="Genomic_DNA"/>
</dbReference>
<reference evidence="3" key="1">
    <citation type="submission" date="2022-05" db="EMBL/GenBank/DDBJ databases">
        <title>The Musa troglodytarum L. genome provides insights into the mechanism of non-climacteric behaviour and enrichment of carotenoids.</title>
        <authorList>
            <person name="Wang J."/>
        </authorList>
    </citation>
    <scope>NUCLEOTIDE SEQUENCE</scope>
    <source>
        <tissue evidence="3">Leaf</tissue>
    </source>
</reference>
<dbReference type="AlphaFoldDB" id="A0A9E7HDI8"/>
<dbReference type="SUPFAM" id="SSF51735">
    <property type="entry name" value="NAD(P)-binding Rossmann-fold domains"/>
    <property type="match status" value="1"/>
</dbReference>
<gene>
    <name evidence="3" type="ORF">MUK42_37553</name>
</gene>
<keyword evidence="4" id="KW-1185">Reference proteome</keyword>
<dbReference type="OrthoDB" id="5405561at2759"/>
<dbReference type="Proteomes" id="UP001055439">
    <property type="component" value="Chromosome 8"/>
</dbReference>
<organism evidence="3 4">
    <name type="scientific">Musa troglodytarum</name>
    <name type="common">fe'i banana</name>
    <dbReference type="NCBI Taxonomy" id="320322"/>
    <lineage>
        <taxon>Eukaryota</taxon>
        <taxon>Viridiplantae</taxon>
        <taxon>Streptophyta</taxon>
        <taxon>Embryophyta</taxon>
        <taxon>Tracheophyta</taxon>
        <taxon>Spermatophyta</taxon>
        <taxon>Magnoliopsida</taxon>
        <taxon>Liliopsida</taxon>
        <taxon>Zingiberales</taxon>
        <taxon>Musaceae</taxon>
        <taxon>Musa</taxon>
    </lineage>
</organism>
<feature type="chain" id="PRO_5038478836" description="Lactate/malate dehydrogenase N-terminal domain-containing protein" evidence="1">
    <location>
        <begin position="21"/>
        <end position="65"/>
    </location>
</feature>